<name>A0A4R6TGV6_9FLAO</name>
<accession>A0A4R6TGV6</accession>
<reference evidence="1 2" key="1">
    <citation type="submission" date="2019-03" db="EMBL/GenBank/DDBJ databases">
        <title>Genomic Encyclopedia of Archaeal and Bacterial Type Strains, Phase II (KMG-II): from individual species to whole genera.</title>
        <authorList>
            <person name="Goeker M."/>
        </authorList>
    </citation>
    <scope>NUCLEOTIDE SEQUENCE [LARGE SCALE GENOMIC DNA]</scope>
    <source>
        <strain evidence="1 2">DSM 18435</strain>
    </source>
</reference>
<dbReference type="EMBL" id="SNYI01000003">
    <property type="protein sequence ID" value="TDQ29083.1"/>
    <property type="molecule type" value="Genomic_DNA"/>
</dbReference>
<evidence type="ECO:0000313" key="1">
    <source>
        <dbReference type="EMBL" id="TDQ29083.1"/>
    </source>
</evidence>
<gene>
    <name evidence="1" type="ORF">CLV82_2533</name>
</gene>
<dbReference type="Proteomes" id="UP000295468">
    <property type="component" value="Unassembled WGS sequence"/>
</dbReference>
<proteinExistence type="predicted"/>
<organism evidence="1 2">
    <name type="scientific">Zeaxanthinibacter enoshimensis</name>
    <dbReference type="NCBI Taxonomy" id="392009"/>
    <lineage>
        <taxon>Bacteria</taxon>
        <taxon>Pseudomonadati</taxon>
        <taxon>Bacteroidota</taxon>
        <taxon>Flavobacteriia</taxon>
        <taxon>Flavobacteriales</taxon>
        <taxon>Flavobacteriaceae</taxon>
        <taxon>Zeaxanthinibacter</taxon>
    </lineage>
</organism>
<dbReference type="OrthoDB" id="1373032at2"/>
<dbReference type="RefSeq" id="WP_133644676.1">
    <property type="nucleotide sequence ID" value="NZ_SNYI01000003.1"/>
</dbReference>
<sequence>MNKLLFNIILLIMCLNGMIGVGQINGPHTKDTLFLNYEPNYVVDGDQTAINSDKYLTVFYDSISKHNPFNGFLEIKKATVFLLIDSKIEGIDPSTLIEQDSMYLVGEYNSIISIGKLRRKLTEKYQLVFIRDNQLIIPKEVRYKQFKSSGNGNLFSKKPIHRDTLVLSLHDDSLEDSDHASLGELFLRNYGNNGQLSFIPTEEAINLNKEPVNLMCWLQDRQKDQSLPPYKDATSAFEVLNDYLVFMYDAENDNYRLFNVRITSL</sequence>
<dbReference type="AlphaFoldDB" id="A0A4R6TGV6"/>
<keyword evidence="2" id="KW-1185">Reference proteome</keyword>
<evidence type="ECO:0000313" key="2">
    <source>
        <dbReference type="Proteomes" id="UP000295468"/>
    </source>
</evidence>
<comment type="caution">
    <text evidence="1">The sequence shown here is derived from an EMBL/GenBank/DDBJ whole genome shotgun (WGS) entry which is preliminary data.</text>
</comment>
<protein>
    <submittedName>
        <fullName evidence="1">Uncharacterized protein</fullName>
    </submittedName>
</protein>